<feature type="transmembrane region" description="Helical" evidence="1">
    <location>
        <begin position="68"/>
        <end position="92"/>
    </location>
</feature>
<dbReference type="AlphaFoldDB" id="Q74MN4"/>
<organism evidence="2 3">
    <name type="scientific">Nanoarchaeum equitans (strain Kin4-M)</name>
    <dbReference type="NCBI Taxonomy" id="228908"/>
    <lineage>
        <taxon>Archaea</taxon>
        <taxon>Nanobdellota</taxon>
        <taxon>Candidatus Nanoarchaeia</taxon>
        <taxon>Nanoarchaeales</taxon>
        <taxon>Nanoarchaeaceae</taxon>
        <taxon>Nanoarchaeum</taxon>
    </lineage>
</organism>
<evidence type="ECO:0000313" key="2">
    <source>
        <dbReference type="EMBL" id="AAR39009.1"/>
    </source>
</evidence>
<reference evidence="2 3" key="1">
    <citation type="journal article" date="2003" name="Proc. Natl. Acad. Sci. U.S.A.">
        <title>The genome of Nanoarchaeum equitans: insights into early archaeal evolution and derived parasitism.</title>
        <authorList>
            <person name="Waters E."/>
            <person name="Hohn M.J."/>
            <person name="Ahel I."/>
            <person name="Graham D.E."/>
            <person name="Adams M.D."/>
            <person name="Barnstead M."/>
            <person name="Beeson K.Y."/>
            <person name="Bibbs L."/>
            <person name="Bolanos R."/>
            <person name="Keller M."/>
            <person name="Kretz K."/>
            <person name="Lin X."/>
            <person name="Mathur E."/>
            <person name="Ni J."/>
            <person name="Podar M."/>
            <person name="Richardson T."/>
            <person name="Sutton G.G."/>
            <person name="Simon M."/>
            <person name="Soll D."/>
            <person name="Stetter K.O."/>
            <person name="Short J.M."/>
            <person name="Noordewier M."/>
        </authorList>
    </citation>
    <scope>NUCLEOTIDE SEQUENCE [LARGE SCALE GENOMIC DNA]</scope>
    <source>
        <strain evidence="2 3">Kin4-M</strain>
    </source>
</reference>
<evidence type="ECO:0000313" key="3">
    <source>
        <dbReference type="Proteomes" id="UP000000578"/>
    </source>
</evidence>
<evidence type="ECO:0000256" key="1">
    <source>
        <dbReference type="SAM" id="Phobius"/>
    </source>
</evidence>
<dbReference type="KEGG" id="neq:NEQ154"/>
<dbReference type="EMBL" id="AE017199">
    <property type="protein sequence ID" value="AAR39009.1"/>
    <property type="molecule type" value="Genomic_DNA"/>
</dbReference>
<feature type="transmembrane region" description="Helical" evidence="1">
    <location>
        <begin position="98"/>
        <end position="116"/>
    </location>
</feature>
<dbReference type="STRING" id="228908.NEQ154"/>
<keyword evidence="1" id="KW-0472">Membrane</keyword>
<protein>
    <submittedName>
        <fullName evidence="2">NEQ154</fullName>
    </submittedName>
</protein>
<gene>
    <name evidence="2" type="ordered locus">NEQ154</name>
</gene>
<dbReference type="BioCyc" id="NEQU228908:GJB6-166-MONOMER"/>
<sequence>MIAINYMNLEMRDVVLGLVFVIAMAVAAVIGAPSLALATSFYLFYLLSKYVVNEEIGALYLVNSFLELLKLLLAGVLLSFGVAKGFAGVAAYTKYIDLLELLIVIVAVVATLCSVFKKFYKSVKAH</sequence>
<proteinExistence type="predicted"/>
<feature type="transmembrane region" description="Helical" evidence="1">
    <location>
        <begin position="14"/>
        <end position="47"/>
    </location>
</feature>
<keyword evidence="1" id="KW-0812">Transmembrane</keyword>
<keyword evidence="3" id="KW-1185">Reference proteome</keyword>
<accession>Q74MN4</accession>
<name>Q74MN4_NANEQ</name>
<keyword evidence="1" id="KW-1133">Transmembrane helix</keyword>
<dbReference type="HOGENOM" id="CLU_1976578_0_0_2"/>
<dbReference type="Proteomes" id="UP000000578">
    <property type="component" value="Chromosome"/>
</dbReference>
<dbReference type="EnsemblBacteria" id="AAR39009">
    <property type="protein sequence ID" value="AAR39009"/>
    <property type="gene ID" value="NEQ154"/>
</dbReference>